<gene>
    <name evidence="1" type="ORF">ACFOSU_19870</name>
</gene>
<keyword evidence="2" id="KW-1185">Reference proteome</keyword>
<dbReference type="RefSeq" id="WP_380691733.1">
    <property type="nucleotide sequence ID" value="NZ_JBHRSS010000010.1"/>
</dbReference>
<dbReference type="EMBL" id="JBHRSS010000010">
    <property type="protein sequence ID" value="MFC3106136.1"/>
    <property type="molecule type" value="Genomic_DNA"/>
</dbReference>
<accession>A0ABV7EW38</accession>
<dbReference type="EC" id="1.1.1.290" evidence="1"/>
<dbReference type="SUPFAM" id="SSF51735">
    <property type="entry name" value="NAD(P)-binding Rossmann-fold domains"/>
    <property type="match status" value="1"/>
</dbReference>
<reference evidence="2" key="1">
    <citation type="journal article" date="2019" name="Int. J. Syst. Evol. Microbiol.">
        <title>The Global Catalogue of Microorganisms (GCM) 10K type strain sequencing project: providing services to taxonomists for standard genome sequencing and annotation.</title>
        <authorList>
            <consortium name="The Broad Institute Genomics Platform"/>
            <consortium name="The Broad Institute Genome Sequencing Center for Infectious Disease"/>
            <person name="Wu L."/>
            <person name="Ma J."/>
        </authorList>
    </citation>
    <scope>NUCLEOTIDE SEQUENCE [LARGE SCALE GENOMIC DNA]</scope>
    <source>
        <strain evidence="2">KCTC 52640</strain>
    </source>
</reference>
<dbReference type="PANTHER" id="PTHR48079">
    <property type="entry name" value="PROTEIN YEEZ"/>
    <property type="match status" value="1"/>
</dbReference>
<keyword evidence="1" id="KW-0560">Oxidoreductase</keyword>
<name>A0ABV7EW38_9GAMM</name>
<comment type="caution">
    <text evidence="1">The sequence shown here is derived from an EMBL/GenBank/DDBJ whole genome shotgun (WGS) entry which is preliminary data.</text>
</comment>
<organism evidence="1 2">
    <name type="scientific">Salinisphaera aquimarina</name>
    <dbReference type="NCBI Taxonomy" id="2094031"/>
    <lineage>
        <taxon>Bacteria</taxon>
        <taxon>Pseudomonadati</taxon>
        <taxon>Pseudomonadota</taxon>
        <taxon>Gammaproteobacteria</taxon>
        <taxon>Salinisphaerales</taxon>
        <taxon>Salinisphaeraceae</taxon>
        <taxon>Salinisphaera</taxon>
    </lineage>
</organism>
<dbReference type="InterPro" id="IPR051783">
    <property type="entry name" value="NAD(P)-dependent_oxidoreduct"/>
</dbReference>
<protein>
    <submittedName>
        <fullName evidence="1">SDR family oxidoreductase</fullName>
        <ecNumber evidence="1">1.1.1.290</ecNumber>
    </submittedName>
</protein>
<dbReference type="Proteomes" id="UP001595462">
    <property type="component" value="Unassembled WGS sequence"/>
</dbReference>
<dbReference type="GO" id="GO:0033711">
    <property type="term" value="F:4-phosphoerythronate dehydrogenase activity"/>
    <property type="evidence" value="ECO:0007669"/>
    <property type="project" value="UniProtKB-EC"/>
</dbReference>
<dbReference type="InterPro" id="IPR036291">
    <property type="entry name" value="NAD(P)-bd_dom_sf"/>
</dbReference>
<dbReference type="Gene3D" id="3.40.50.720">
    <property type="entry name" value="NAD(P)-binding Rossmann-like Domain"/>
    <property type="match status" value="1"/>
</dbReference>
<evidence type="ECO:0000313" key="1">
    <source>
        <dbReference type="EMBL" id="MFC3106136.1"/>
    </source>
</evidence>
<sequence>MHSLIIGCGDTGTRVAARAVAAGDRVTGVVRSDASAWRVRAVGAHALQLDLDLDALELPACERLFYFAPPPREGEADTRMQRVLDALPAVPAYAVYISTSGVYGDCGGEWVDEDTPVNAQTERARRRVDAESRMLAYCGHATVLRAPGIYGPNRLPVDRILDGTPILDDAEGGWSNRIHIDDLAAVAWRAGDAHWAHRVYNATDGHPTRLGVYYDTLAGMLGVASPPRISWAEAEQQFSSMRLSFLRESRRISNQRLLDDSGYVFSFADFRAGLDASMRAQAPLD</sequence>
<dbReference type="PANTHER" id="PTHR48079:SF6">
    <property type="entry name" value="NAD(P)-BINDING DOMAIN-CONTAINING PROTEIN-RELATED"/>
    <property type="match status" value="1"/>
</dbReference>
<dbReference type="CDD" id="cd05266">
    <property type="entry name" value="SDR_a4"/>
    <property type="match status" value="1"/>
</dbReference>
<proteinExistence type="predicted"/>
<evidence type="ECO:0000313" key="2">
    <source>
        <dbReference type="Proteomes" id="UP001595462"/>
    </source>
</evidence>